<dbReference type="GO" id="GO:0000428">
    <property type="term" value="C:DNA-directed RNA polymerase complex"/>
    <property type="evidence" value="ECO:0007669"/>
    <property type="project" value="UniProtKB-KW"/>
</dbReference>
<evidence type="ECO:0000259" key="10">
    <source>
        <dbReference type="Pfam" id="PF04560"/>
    </source>
</evidence>
<dbReference type="InterPro" id="IPR014724">
    <property type="entry name" value="RNA_pol_RPB2_OB-fold"/>
</dbReference>
<dbReference type="Pfam" id="PF04560">
    <property type="entry name" value="RNA_pol_Rpb2_7"/>
    <property type="match status" value="1"/>
</dbReference>
<feature type="domain" description="RNA polymerase Rpb2" evidence="11">
    <location>
        <begin position="467"/>
        <end position="535"/>
    </location>
</feature>
<dbReference type="Gene3D" id="2.30.150.10">
    <property type="entry name" value="DNA-directed RNA polymerase, beta subunit, external 1 domain"/>
    <property type="match status" value="1"/>
</dbReference>
<keyword evidence="1 7" id="KW-0240">DNA-directed RNA polymerase</keyword>
<keyword evidence="2 7" id="KW-0808">Transferase</keyword>
<gene>
    <name evidence="12" type="primary">rpoB</name>
    <name evidence="12" type="ORF">HCTETAUR2_018</name>
</gene>
<evidence type="ECO:0000256" key="5">
    <source>
        <dbReference type="ARBA" id="ARBA00048552"/>
    </source>
</evidence>
<evidence type="ECO:0000256" key="4">
    <source>
        <dbReference type="ARBA" id="ARBA00023163"/>
    </source>
</evidence>
<evidence type="ECO:0000256" key="8">
    <source>
        <dbReference type="SAM" id="MobiDB-lite"/>
    </source>
</evidence>
<keyword evidence="4 7" id="KW-0804">Transcription</keyword>
<dbReference type="Gene3D" id="2.40.50.100">
    <property type="match status" value="1"/>
</dbReference>
<name>A0A097GZV5_9HYPH</name>
<dbReference type="EC" id="2.7.7.6" evidence="7"/>
<reference evidence="12" key="1">
    <citation type="journal article" date="2014" name="Cell">
        <title>Sympatric speciation in a bacterial endosymbiont results in two genomes with the functionality of one.</title>
        <authorList>
            <person name="Van Leuven J.T."/>
            <person name="Meister R.C."/>
            <person name="Simon C."/>
            <person name="McCutcheon J.P."/>
        </authorList>
    </citation>
    <scope>NUCLEOTIDE SEQUENCE</scope>
    <source>
        <strain evidence="12">TETAUR2</strain>
    </source>
</reference>
<dbReference type="SUPFAM" id="SSF64484">
    <property type="entry name" value="beta and beta-prime subunits of DNA dependent RNA-polymerase"/>
    <property type="match status" value="1"/>
</dbReference>
<dbReference type="InterPro" id="IPR007121">
    <property type="entry name" value="RNA_pol_bsu_CS"/>
</dbReference>
<dbReference type="CDD" id="cd00653">
    <property type="entry name" value="RNA_pol_B_RPB2"/>
    <property type="match status" value="1"/>
</dbReference>
<keyword evidence="3 7" id="KW-0548">Nucleotidyltransferase</keyword>
<comment type="function">
    <text evidence="7">DNA-dependent RNA polymerase catalyzes the transcription of DNA into RNA using the four ribonucleoside triphosphates as substrates.</text>
</comment>
<evidence type="ECO:0000259" key="9">
    <source>
        <dbReference type="Pfam" id="PF00562"/>
    </source>
</evidence>
<dbReference type="InterPro" id="IPR037033">
    <property type="entry name" value="DNA-dir_RNAP_su2_hyb_sf"/>
</dbReference>
<accession>A0A097GZV5</accession>
<dbReference type="PROSITE" id="PS01166">
    <property type="entry name" value="RNA_POL_BETA"/>
    <property type="match status" value="1"/>
</dbReference>
<evidence type="ECO:0000313" key="12">
    <source>
        <dbReference type="EMBL" id="AIT41440.1"/>
    </source>
</evidence>
<dbReference type="Gene3D" id="3.90.1800.10">
    <property type="entry name" value="RNA polymerase alpha subunit dimerisation domain"/>
    <property type="match status" value="1"/>
</dbReference>
<organism evidence="12">
    <name type="scientific">Candidatus Hodgkinia cicadicola</name>
    <dbReference type="NCBI Taxonomy" id="573658"/>
    <lineage>
        <taxon>Bacteria</taxon>
        <taxon>Pseudomonadati</taxon>
        <taxon>Pseudomonadota</taxon>
        <taxon>Alphaproteobacteria</taxon>
        <taxon>Hyphomicrobiales</taxon>
        <taxon>Candidatus Hodgkinia</taxon>
    </lineage>
</organism>
<dbReference type="GO" id="GO:0032549">
    <property type="term" value="F:ribonucleoside binding"/>
    <property type="evidence" value="ECO:0007669"/>
    <property type="project" value="InterPro"/>
</dbReference>
<dbReference type="Gene3D" id="3.90.1100.10">
    <property type="match status" value="1"/>
</dbReference>
<evidence type="ECO:0000256" key="2">
    <source>
        <dbReference type="ARBA" id="ARBA00022679"/>
    </source>
</evidence>
<dbReference type="InterPro" id="IPR007120">
    <property type="entry name" value="DNA-dir_RNAP_su2_dom"/>
</dbReference>
<protein>
    <recommendedName>
        <fullName evidence="7">DNA-directed RNA polymerase subunit beta</fullName>
        <ecNumber evidence="7">2.7.7.6</ecNumber>
    </recommendedName>
</protein>
<comment type="similarity">
    <text evidence="6">Belongs to the RNA polymerase beta chain family.</text>
</comment>
<feature type="region of interest" description="Disordered" evidence="8">
    <location>
        <begin position="1"/>
        <end position="29"/>
    </location>
</feature>
<dbReference type="InterPro" id="IPR007641">
    <property type="entry name" value="RNA_pol_Rpb2_7"/>
</dbReference>
<dbReference type="Pfam" id="PF00562">
    <property type="entry name" value="RNA_pol_Rpb2_6"/>
    <property type="match status" value="1"/>
</dbReference>
<dbReference type="InterPro" id="IPR042107">
    <property type="entry name" value="DNA-dir_RNA_pol_bsu_ext_1_sf"/>
</dbReference>
<evidence type="ECO:0000256" key="3">
    <source>
        <dbReference type="ARBA" id="ARBA00022695"/>
    </source>
</evidence>
<evidence type="ECO:0000256" key="7">
    <source>
        <dbReference type="RuleBase" id="RU363031"/>
    </source>
</evidence>
<evidence type="ECO:0000256" key="1">
    <source>
        <dbReference type="ARBA" id="ARBA00022478"/>
    </source>
</evidence>
<dbReference type="Gene3D" id="2.40.270.10">
    <property type="entry name" value="DNA-directed RNA polymerase, subunit 2, domain 6"/>
    <property type="match status" value="2"/>
</dbReference>
<dbReference type="Pfam" id="PF04565">
    <property type="entry name" value="RNA_pol_Rpb2_3"/>
    <property type="match status" value="1"/>
</dbReference>
<sequence>MCATRRNLLNADLAGPRPPRLKPSLSASAPRLSSVSPALTFKRRELASANTRWQCLPFDNMQERLYVNSLLGSPDGAELTSSKLRRALCALFPASSHSLGIELRDFWIERYALATSEALELKLERGHVFNIKVSCLHYAKLCDALCIIYRDDVQAPLFYLPKISDGGTFNIFGLEKVFVSQLARIPGVRANVKGSTVEVALVSALGRALTVFANKRGAWLANDSKSKTEYFQALMSMGVTRWHALKALFKTAVLLRYKLSWKRLAWRRSQHDVNPMGYGARRRLRSAPEFSAAHAGGVLGTAAVRHGGKVLLRVGAKFDFDCSASLPVSVVYDCDTVCSFLNVERRGEALRIDTQSLAAVNLGRAGRVMFNSIIGQQLTSDCVSKRDLIFLWKRLRSENVYKVARDSDARIVRSCGDVVLDWVLLELKHILKLEPDAVQVSNDALLLGFKRVKRAVNKLFGMSELCQYAEQLNSLTELCHKLRLTYMGEGGVTVRTATESLRDVQRWHFGRVCPVESPEGQNIGLVCSYALFSSVASSGLIQTAFNKVLNGRLSNEFKHLDCFRARNYATLVLNKKLSKQQALCTVNGAIRHLPSTRVELCYSTAAQLFSPAVNLIPFLGYNDSTRALMAANMQKQAVPLIKPTAPIVGTGLERVVIRCTGHNTICVNDALVVHSDSYKIVVHEYELDSYRVYKLPSPRSTNQGTCFRVRATVRPGQLVKSGQHIIECQSSANSEVALGANLLVAFMVWNGLNYEDSVVLSEDVVARGVLQSLHMLECEVKFYKTLLGDEVLADVFESDRCLTENGVVRVGSVVNDGDVLVGKFTPSRDSCNQVVYTDSSYKLPAGTGTATVVSVRFSADASGIQASDLNYYAACYNAIRDTYIKRMAVLAEANTLFCYNSVGCEIFCYVSSELSIQRAINNLYNRYCEELGALINQCSDGLDAVVDSKFKPNKADTNVIEVIKLKLLIRRSIQAGDKISGRHGNKGVISRVVLAADMPYMADGTPIDVVLNPLSVPSRMNLGQVLETHLGLISYKWGLEFKHILKLHDQLNGNDSVIELARLKLSELYPDSDFGCCDAVSVMEAVRETCEGARFACHPFVKLNEPSVKSLFRRVGLKNDVSAQIKLYDGRTGSPFDRKVTVGSMYVLKLNHMVDDKLHARATGPYSIVTQQPLKGKANKGGQRLGEMEVWALQAYGVAFLLREALSVKSDDVEGRKAINNSILRGGVTMRTTWNESFLVLIREMCSLCLNTELKAKFRG</sequence>
<comment type="catalytic activity">
    <reaction evidence="5 7">
        <text>RNA(n) + a ribonucleoside 5'-triphosphate = RNA(n+1) + diphosphate</text>
        <dbReference type="Rhea" id="RHEA:21248"/>
        <dbReference type="Rhea" id="RHEA-COMP:14527"/>
        <dbReference type="Rhea" id="RHEA-COMP:17342"/>
        <dbReference type="ChEBI" id="CHEBI:33019"/>
        <dbReference type="ChEBI" id="CHEBI:61557"/>
        <dbReference type="ChEBI" id="CHEBI:140395"/>
        <dbReference type="EC" id="2.7.7.6"/>
    </reaction>
</comment>
<dbReference type="Gene3D" id="2.40.50.150">
    <property type="match status" value="1"/>
</dbReference>
<evidence type="ECO:0000259" key="11">
    <source>
        <dbReference type="Pfam" id="PF04565"/>
    </source>
</evidence>
<dbReference type="GO" id="GO:0006351">
    <property type="term" value="P:DNA-templated transcription"/>
    <property type="evidence" value="ECO:0007669"/>
    <property type="project" value="InterPro"/>
</dbReference>
<dbReference type="GO" id="GO:0003677">
    <property type="term" value="F:DNA binding"/>
    <property type="evidence" value="ECO:0007669"/>
    <property type="project" value="InterPro"/>
</dbReference>
<dbReference type="GO" id="GO:0003899">
    <property type="term" value="F:DNA-directed RNA polymerase activity"/>
    <property type="evidence" value="ECO:0007669"/>
    <property type="project" value="UniProtKB-EC"/>
</dbReference>
<proteinExistence type="inferred from homology"/>
<dbReference type="InterPro" id="IPR015712">
    <property type="entry name" value="DNA-dir_RNA_pol_su2"/>
</dbReference>
<dbReference type="EMBL" id="KJ939344">
    <property type="protein sequence ID" value="AIT41440.1"/>
    <property type="molecule type" value="Genomic_DNA"/>
</dbReference>
<dbReference type="AlphaFoldDB" id="A0A097GZV5"/>
<feature type="domain" description="DNA-directed RNA polymerase subunit 2 hybrid-binding" evidence="9">
    <location>
        <begin position="669"/>
        <end position="1178"/>
    </location>
</feature>
<comment type="subunit">
    <text evidence="7">The RNAP catalytic core consists of 2 alpha, 1 beta, 1 beta' and 1 omega subunit. When a sigma factor is associated with the core the holoenzyme is formed, which can initiate transcription.</text>
</comment>
<dbReference type="PANTHER" id="PTHR20856">
    <property type="entry name" value="DNA-DIRECTED RNA POLYMERASE I SUBUNIT 2"/>
    <property type="match status" value="1"/>
</dbReference>
<dbReference type="InterPro" id="IPR007645">
    <property type="entry name" value="RNA_pol_Rpb2_3"/>
</dbReference>
<feature type="domain" description="RNA polymerase Rpb2" evidence="10">
    <location>
        <begin position="1181"/>
        <end position="1255"/>
    </location>
</feature>
<evidence type="ECO:0000256" key="6">
    <source>
        <dbReference type="RuleBase" id="RU000434"/>
    </source>
</evidence>